<gene>
    <name evidence="2" type="ORF">A7E75_12735</name>
</gene>
<organism evidence="2 3">
    <name type="scientific">Syntrophotalea acetylenica</name>
    <name type="common">Pelobacter acetylenicus</name>
    <dbReference type="NCBI Taxonomy" id="29542"/>
    <lineage>
        <taxon>Bacteria</taxon>
        <taxon>Pseudomonadati</taxon>
        <taxon>Thermodesulfobacteriota</taxon>
        <taxon>Desulfuromonadia</taxon>
        <taxon>Desulfuromonadales</taxon>
        <taxon>Syntrophotaleaceae</taxon>
        <taxon>Syntrophotalea</taxon>
    </lineage>
</organism>
<name>A0A1L3GJA8_SYNAC</name>
<dbReference type="KEGG" id="pace:A6070_06750"/>
<evidence type="ECO:0000313" key="3">
    <source>
        <dbReference type="Proteomes" id="UP000182264"/>
    </source>
</evidence>
<protein>
    <submittedName>
        <fullName evidence="2">Uncharacterized protein</fullName>
    </submittedName>
</protein>
<feature type="compositionally biased region" description="Basic and acidic residues" evidence="1">
    <location>
        <begin position="214"/>
        <end position="224"/>
    </location>
</feature>
<dbReference type="STRING" id="29542.A6070_06750"/>
<dbReference type="OrthoDB" id="9909395at2"/>
<accession>A0A1L3GJA8</accession>
<proteinExistence type="predicted"/>
<feature type="region of interest" description="Disordered" evidence="1">
    <location>
        <begin position="195"/>
        <end position="224"/>
    </location>
</feature>
<dbReference type="RefSeq" id="WP_072287622.1">
    <property type="nucleotide sequence ID" value="NZ_CP015455.1"/>
</dbReference>
<dbReference type="EMBL" id="CP015518">
    <property type="protein sequence ID" value="APG25778.1"/>
    <property type="molecule type" value="Genomic_DNA"/>
</dbReference>
<evidence type="ECO:0000313" key="2">
    <source>
        <dbReference type="EMBL" id="APG25778.1"/>
    </source>
</evidence>
<feature type="region of interest" description="Disordered" evidence="1">
    <location>
        <begin position="83"/>
        <end position="106"/>
    </location>
</feature>
<feature type="region of interest" description="Disordered" evidence="1">
    <location>
        <begin position="34"/>
        <end position="66"/>
    </location>
</feature>
<sequence length="224" mass="23878">MNRSLKILLPFLLLLGGALLYAYLNWPRQNTVSDSPPFAAVPRKPVDAGQEAAMAPVEKDADRSGPSARDIFAPLFPAAAKPRLSSTANGRPAQASASASAALAPLTPPPPPRPVFLGMLKHAAVHRVFLSVSGEVFVVRSGERFGPGDHYALLQIDGQNLIVKHDEEAESYRIEALQPPISILSPIGRSTAPATLTRQPAEFSVPAEPEDIDKEVPADGIVEK</sequence>
<feature type="compositionally biased region" description="Low complexity" evidence="1">
    <location>
        <begin position="92"/>
        <end position="105"/>
    </location>
</feature>
<dbReference type="Proteomes" id="UP000182264">
    <property type="component" value="Chromosome"/>
</dbReference>
<keyword evidence="3" id="KW-1185">Reference proteome</keyword>
<evidence type="ECO:0000256" key="1">
    <source>
        <dbReference type="SAM" id="MobiDB-lite"/>
    </source>
</evidence>
<reference evidence="2 3" key="1">
    <citation type="journal article" date="2017" name="Genome Announc.">
        <title>Complete Genome Sequences of Two Acetylene-Fermenting Pelobacter acetylenicus Strains.</title>
        <authorList>
            <person name="Sutton J.M."/>
            <person name="Baesman S.M."/>
            <person name="Fierst J.L."/>
            <person name="Poret-Peterson A.T."/>
            <person name="Oremland R.S."/>
            <person name="Dunlap D.S."/>
            <person name="Akob D.M."/>
        </authorList>
    </citation>
    <scope>NUCLEOTIDE SEQUENCE [LARGE SCALE GENOMIC DNA]</scope>
    <source>
        <strain evidence="2 3">DSM 3247</strain>
    </source>
</reference>
<dbReference type="AlphaFoldDB" id="A0A1L3GJA8"/>